<name>A0A5C3NI61_9AGAM</name>
<evidence type="ECO:0000313" key="2">
    <source>
        <dbReference type="Proteomes" id="UP000305948"/>
    </source>
</evidence>
<dbReference type="Proteomes" id="UP000305948">
    <property type="component" value="Unassembled WGS sequence"/>
</dbReference>
<protein>
    <submittedName>
        <fullName evidence="1">Uncharacterized protein</fullName>
    </submittedName>
</protein>
<accession>A0A5C3NI61</accession>
<reference evidence="1 2" key="1">
    <citation type="journal article" date="2019" name="Nat. Ecol. Evol.">
        <title>Megaphylogeny resolves global patterns of mushroom evolution.</title>
        <authorList>
            <person name="Varga T."/>
            <person name="Krizsan K."/>
            <person name="Foldi C."/>
            <person name="Dima B."/>
            <person name="Sanchez-Garcia M."/>
            <person name="Sanchez-Ramirez S."/>
            <person name="Szollosi G.J."/>
            <person name="Szarkandi J.G."/>
            <person name="Papp V."/>
            <person name="Albert L."/>
            <person name="Andreopoulos W."/>
            <person name="Angelini C."/>
            <person name="Antonin V."/>
            <person name="Barry K.W."/>
            <person name="Bougher N.L."/>
            <person name="Buchanan P."/>
            <person name="Buyck B."/>
            <person name="Bense V."/>
            <person name="Catcheside P."/>
            <person name="Chovatia M."/>
            <person name="Cooper J."/>
            <person name="Damon W."/>
            <person name="Desjardin D."/>
            <person name="Finy P."/>
            <person name="Geml J."/>
            <person name="Haridas S."/>
            <person name="Hughes K."/>
            <person name="Justo A."/>
            <person name="Karasinski D."/>
            <person name="Kautmanova I."/>
            <person name="Kiss B."/>
            <person name="Kocsube S."/>
            <person name="Kotiranta H."/>
            <person name="LaButti K.M."/>
            <person name="Lechner B.E."/>
            <person name="Liimatainen K."/>
            <person name="Lipzen A."/>
            <person name="Lukacs Z."/>
            <person name="Mihaltcheva S."/>
            <person name="Morgado L.N."/>
            <person name="Niskanen T."/>
            <person name="Noordeloos M.E."/>
            <person name="Ohm R.A."/>
            <person name="Ortiz-Santana B."/>
            <person name="Ovrebo C."/>
            <person name="Racz N."/>
            <person name="Riley R."/>
            <person name="Savchenko A."/>
            <person name="Shiryaev A."/>
            <person name="Soop K."/>
            <person name="Spirin V."/>
            <person name="Szebenyi C."/>
            <person name="Tomsovsky M."/>
            <person name="Tulloss R.E."/>
            <person name="Uehling J."/>
            <person name="Grigoriev I.V."/>
            <person name="Vagvolgyi C."/>
            <person name="Papp T."/>
            <person name="Martin F.M."/>
            <person name="Miettinen O."/>
            <person name="Hibbett D.S."/>
            <person name="Nagy L.G."/>
        </authorList>
    </citation>
    <scope>NUCLEOTIDE SEQUENCE [LARGE SCALE GENOMIC DNA]</scope>
    <source>
        <strain evidence="1 2">OMC1185</strain>
    </source>
</reference>
<dbReference type="PROSITE" id="PS51257">
    <property type="entry name" value="PROKAR_LIPOPROTEIN"/>
    <property type="match status" value="1"/>
</dbReference>
<sequence length="160" mass="17666">MAKCPCKLICFITGQPTVASCASERNFSTFEDRLVQIRRSVLGPARSSDWLLPPHQDSTEVMYRIPGTAFVGLCTVLLDHCKLSDWPSLGRMPQEWDGASQLSTYQDDYGYFWLWVHCGLGCASGRCVYSTGPPVRVGSYQPTGAIEEASKALPGVRVRT</sequence>
<keyword evidence="2" id="KW-1185">Reference proteome</keyword>
<evidence type="ECO:0000313" key="1">
    <source>
        <dbReference type="EMBL" id="TFK57619.1"/>
    </source>
</evidence>
<organism evidence="1 2">
    <name type="scientific">Heliocybe sulcata</name>
    <dbReference type="NCBI Taxonomy" id="5364"/>
    <lineage>
        <taxon>Eukaryota</taxon>
        <taxon>Fungi</taxon>
        <taxon>Dikarya</taxon>
        <taxon>Basidiomycota</taxon>
        <taxon>Agaricomycotina</taxon>
        <taxon>Agaricomycetes</taxon>
        <taxon>Gloeophyllales</taxon>
        <taxon>Gloeophyllaceae</taxon>
        <taxon>Heliocybe</taxon>
    </lineage>
</organism>
<dbReference type="EMBL" id="ML213503">
    <property type="protein sequence ID" value="TFK57619.1"/>
    <property type="molecule type" value="Genomic_DNA"/>
</dbReference>
<gene>
    <name evidence="1" type="ORF">OE88DRAFT_153601</name>
</gene>
<dbReference type="AlphaFoldDB" id="A0A5C3NI61"/>
<proteinExistence type="predicted"/>